<feature type="non-terminal residue" evidence="1">
    <location>
        <position position="1"/>
    </location>
</feature>
<feature type="non-terminal residue" evidence="1">
    <location>
        <position position="180"/>
    </location>
</feature>
<evidence type="ECO:0000313" key="1">
    <source>
        <dbReference type="EMBL" id="PVH98615.1"/>
    </source>
</evidence>
<organism evidence="1 2">
    <name type="scientific">Periconia macrospinosa</name>
    <dbReference type="NCBI Taxonomy" id="97972"/>
    <lineage>
        <taxon>Eukaryota</taxon>
        <taxon>Fungi</taxon>
        <taxon>Dikarya</taxon>
        <taxon>Ascomycota</taxon>
        <taxon>Pezizomycotina</taxon>
        <taxon>Dothideomycetes</taxon>
        <taxon>Pleosporomycetidae</taxon>
        <taxon>Pleosporales</taxon>
        <taxon>Massarineae</taxon>
        <taxon>Periconiaceae</taxon>
        <taxon>Periconia</taxon>
    </lineage>
</organism>
<dbReference type="AlphaFoldDB" id="A0A2V1DL17"/>
<proteinExistence type="predicted"/>
<name>A0A2V1DL17_9PLEO</name>
<protein>
    <submittedName>
        <fullName evidence="1">Uncharacterized protein</fullName>
    </submittedName>
</protein>
<keyword evidence="2" id="KW-1185">Reference proteome</keyword>
<dbReference type="EMBL" id="KZ805409">
    <property type="protein sequence ID" value="PVH98615.1"/>
    <property type="molecule type" value="Genomic_DNA"/>
</dbReference>
<dbReference type="OrthoDB" id="4812032at2759"/>
<sequence length="180" mass="20020">PRSQAQDLLVPQKNDSIMILRQKMAALAEAVRCGRGMAAATNYAACPLQERDATKKAVAEMTPPERQAWDVYTQGRYPLPDVEWDTSREPPPTSTTPLRIARRRAEALNRLYRTDKAEPGHSVWFTENELAHLPLVKAMARVIGAERNLLGGQCTLSAEEIADLQSIDEILSVSGQILER</sequence>
<dbReference type="Proteomes" id="UP000244855">
    <property type="component" value="Unassembled WGS sequence"/>
</dbReference>
<evidence type="ECO:0000313" key="2">
    <source>
        <dbReference type="Proteomes" id="UP000244855"/>
    </source>
</evidence>
<gene>
    <name evidence="1" type="ORF">DM02DRAFT_502577</name>
</gene>
<accession>A0A2V1DL17</accession>
<reference evidence="1 2" key="1">
    <citation type="journal article" date="2018" name="Sci. Rep.">
        <title>Comparative genomics provides insights into the lifestyle and reveals functional heterogeneity of dark septate endophytic fungi.</title>
        <authorList>
            <person name="Knapp D.G."/>
            <person name="Nemeth J.B."/>
            <person name="Barry K."/>
            <person name="Hainaut M."/>
            <person name="Henrissat B."/>
            <person name="Johnson J."/>
            <person name="Kuo A."/>
            <person name="Lim J.H.P."/>
            <person name="Lipzen A."/>
            <person name="Nolan M."/>
            <person name="Ohm R.A."/>
            <person name="Tamas L."/>
            <person name="Grigoriev I.V."/>
            <person name="Spatafora J.W."/>
            <person name="Nagy L.G."/>
            <person name="Kovacs G.M."/>
        </authorList>
    </citation>
    <scope>NUCLEOTIDE SEQUENCE [LARGE SCALE GENOMIC DNA]</scope>
    <source>
        <strain evidence="1 2">DSE2036</strain>
    </source>
</reference>